<evidence type="ECO:0000313" key="9">
    <source>
        <dbReference type="Proteomes" id="UP000019484"/>
    </source>
</evidence>
<dbReference type="EMBL" id="AMWN01000011">
    <property type="protein sequence ID" value="EXJ78850.1"/>
    <property type="molecule type" value="Genomic_DNA"/>
</dbReference>
<sequence length="448" mass="47849">MAARLSTAAILAAALITPQVYQNTPQLFCKPVPGSLDWPSVSDWQALNKSVAGRLLTPVPPGLVCQTNSSSHNIDACVGVLSQWTNSSWHAQDPFTADYNDESCLPDARAPCSAEGYPAYVVNATNVSHVQVAVKFAKRTGVRLIVKGTGHDFLGRSSGRDSFSIYTHNIRGVDVSMDNACAKKHGGVAAVKIAAGMRMGEIYTEISKYNITIVGGADPNVGIGGWSTGGGHSPISSKYGLGADQVLEMEVVTADGTHLTINERSYPDLFWAMRGGGGSTFAVLISVTVRAYPRLGVALYYFSYNTTANTDTFWSLLAYFHTAWANSPPEGVGLELRLGSRLLDREDLETDLQTLKQRLKQTTSGPHNTIIGHLVAGSGLKNVDIPGGGNSVLPAWRHASAPDVALLNNTAKLAVTDLLRDVEVEALRQLAPNTGAYINEADPAEPNW</sequence>
<gene>
    <name evidence="8" type="ORF">A1O1_09252</name>
</gene>
<dbReference type="Proteomes" id="UP000019484">
    <property type="component" value="Unassembled WGS sequence"/>
</dbReference>
<dbReference type="AlphaFoldDB" id="W9XNH4"/>
<dbReference type="InterPro" id="IPR016166">
    <property type="entry name" value="FAD-bd_PCMH"/>
</dbReference>
<dbReference type="PANTHER" id="PTHR42973">
    <property type="entry name" value="BINDING OXIDOREDUCTASE, PUTATIVE (AFU_ORTHOLOGUE AFUA_1G17690)-RELATED"/>
    <property type="match status" value="1"/>
</dbReference>
<keyword evidence="4" id="KW-0274">FAD</keyword>
<dbReference type="Gene3D" id="3.30.465.10">
    <property type="match status" value="1"/>
</dbReference>
<evidence type="ECO:0000259" key="7">
    <source>
        <dbReference type="PROSITE" id="PS51387"/>
    </source>
</evidence>
<feature type="signal peptide" evidence="6">
    <location>
        <begin position="1"/>
        <end position="22"/>
    </location>
</feature>
<dbReference type="SUPFAM" id="SSF56176">
    <property type="entry name" value="FAD-binding/transporter-associated domain-like"/>
    <property type="match status" value="1"/>
</dbReference>
<reference evidence="8 9" key="1">
    <citation type="submission" date="2013-03" db="EMBL/GenBank/DDBJ databases">
        <title>The Genome Sequence of Capronia coronata CBS 617.96.</title>
        <authorList>
            <consortium name="The Broad Institute Genomics Platform"/>
            <person name="Cuomo C."/>
            <person name="de Hoog S."/>
            <person name="Gorbushina A."/>
            <person name="Walker B."/>
            <person name="Young S.K."/>
            <person name="Zeng Q."/>
            <person name="Gargeya S."/>
            <person name="Fitzgerald M."/>
            <person name="Haas B."/>
            <person name="Abouelleil A."/>
            <person name="Allen A.W."/>
            <person name="Alvarado L."/>
            <person name="Arachchi H.M."/>
            <person name="Berlin A.M."/>
            <person name="Chapman S.B."/>
            <person name="Gainer-Dewar J."/>
            <person name="Goldberg J."/>
            <person name="Griggs A."/>
            <person name="Gujja S."/>
            <person name="Hansen M."/>
            <person name="Howarth C."/>
            <person name="Imamovic A."/>
            <person name="Ireland A."/>
            <person name="Larimer J."/>
            <person name="McCowan C."/>
            <person name="Murphy C."/>
            <person name="Pearson M."/>
            <person name="Poon T.W."/>
            <person name="Priest M."/>
            <person name="Roberts A."/>
            <person name="Saif S."/>
            <person name="Shea T."/>
            <person name="Sisk P."/>
            <person name="Sykes S."/>
            <person name="Wortman J."/>
            <person name="Nusbaum C."/>
            <person name="Birren B."/>
        </authorList>
    </citation>
    <scope>NUCLEOTIDE SEQUENCE [LARGE SCALE GENOMIC DNA]</scope>
    <source>
        <strain evidence="8 9">CBS 617.96</strain>
    </source>
</reference>
<dbReference type="STRING" id="1182541.W9XNH4"/>
<evidence type="ECO:0000256" key="2">
    <source>
        <dbReference type="ARBA" id="ARBA00005466"/>
    </source>
</evidence>
<dbReference type="OrthoDB" id="9983560at2759"/>
<proteinExistence type="inferred from homology"/>
<dbReference type="eggNOG" id="ENOG502S43K">
    <property type="taxonomic scope" value="Eukaryota"/>
</dbReference>
<dbReference type="Pfam" id="PF01565">
    <property type="entry name" value="FAD_binding_4"/>
    <property type="match status" value="1"/>
</dbReference>
<dbReference type="GeneID" id="19164097"/>
<keyword evidence="9" id="KW-1185">Reference proteome</keyword>
<protein>
    <recommendedName>
        <fullName evidence="7">FAD-binding PCMH-type domain-containing protein</fullName>
    </recommendedName>
</protein>
<evidence type="ECO:0000256" key="3">
    <source>
        <dbReference type="ARBA" id="ARBA00022630"/>
    </source>
</evidence>
<dbReference type="InterPro" id="IPR036318">
    <property type="entry name" value="FAD-bd_PCMH-like_sf"/>
</dbReference>
<name>W9XNH4_9EURO</name>
<feature type="domain" description="FAD-binding PCMH-type" evidence="7">
    <location>
        <begin position="114"/>
        <end position="294"/>
    </location>
</feature>
<dbReference type="HOGENOM" id="CLU_018354_4_4_1"/>
<comment type="similarity">
    <text evidence="2">Belongs to the oxygen-dependent FAD-linked oxidoreductase family.</text>
</comment>
<evidence type="ECO:0000313" key="8">
    <source>
        <dbReference type="EMBL" id="EXJ78850.1"/>
    </source>
</evidence>
<evidence type="ECO:0000256" key="4">
    <source>
        <dbReference type="ARBA" id="ARBA00022827"/>
    </source>
</evidence>
<keyword evidence="5" id="KW-0560">Oxidoreductase</keyword>
<dbReference type="InterPro" id="IPR006094">
    <property type="entry name" value="Oxid_FAD_bind_N"/>
</dbReference>
<evidence type="ECO:0000256" key="1">
    <source>
        <dbReference type="ARBA" id="ARBA00001974"/>
    </source>
</evidence>
<dbReference type="InterPro" id="IPR050416">
    <property type="entry name" value="FAD-linked_Oxidoreductase"/>
</dbReference>
<feature type="chain" id="PRO_5004932064" description="FAD-binding PCMH-type domain-containing protein" evidence="6">
    <location>
        <begin position="23"/>
        <end position="448"/>
    </location>
</feature>
<dbReference type="InterPro" id="IPR016169">
    <property type="entry name" value="FAD-bd_PCMH_sub2"/>
</dbReference>
<dbReference type="RefSeq" id="XP_007728298.1">
    <property type="nucleotide sequence ID" value="XM_007730108.1"/>
</dbReference>
<keyword evidence="3" id="KW-0285">Flavoprotein</keyword>
<dbReference type="PANTHER" id="PTHR42973:SF39">
    <property type="entry name" value="FAD-BINDING PCMH-TYPE DOMAIN-CONTAINING PROTEIN"/>
    <property type="match status" value="1"/>
</dbReference>
<comment type="cofactor">
    <cofactor evidence="1">
        <name>FAD</name>
        <dbReference type="ChEBI" id="CHEBI:57692"/>
    </cofactor>
</comment>
<dbReference type="GO" id="GO:0016491">
    <property type="term" value="F:oxidoreductase activity"/>
    <property type="evidence" value="ECO:0007669"/>
    <property type="project" value="UniProtKB-KW"/>
</dbReference>
<comment type="caution">
    <text evidence="8">The sequence shown here is derived from an EMBL/GenBank/DDBJ whole genome shotgun (WGS) entry which is preliminary data.</text>
</comment>
<dbReference type="PROSITE" id="PS51387">
    <property type="entry name" value="FAD_PCMH"/>
    <property type="match status" value="1"/>
</dbReference>
<dbReference type="GO" id="GO:0071949">
    <property type="term" value="F:FAD binding"/>
    <property type="evidence" value="ECO:0007669"/>
    <property type="project" value="InterPro"/>
</dbReference>
<keyword evidence="6" id="KW-0732">Signal</keyword>
<accession>W9XNH4</accession>
<evidence type="ECO:0000256" key="6">
    <source>
        <dbReference type="SAM" id="SignalP"/>
    </source>
</evidence>
<evidence type="ECO:0000256" key="5">
    <source>
        <dbReference type="ARBA" id="ARBA00023002"/>
    </source>
</evidence>
<organism evidence="8 9">
    <name type="scientific">Capronia coronata CBS 617.96</name>
    <dbReference type="NCBI Taxonomy" id="1182541"/>
    <lineage>
        <taxon>Eukaryota</taxon>
        <taxon>Fungi</taxon>
        <taxon>Dikarya</taxon>
        <taxon>Ascomycota</taxon>
        <taxon>Pezizomycotina</taxon>
        <taxon>Eurotiomycetes</taxon>
        <taxon>Chaetothyriomycetidae</taxon>
        <taxon>Chaetothyriales</taxon>
        <taxon>Herpotrichiellaceae</taxon>
        <taxon>Capronia</taxon>
    </lineage>
</organism>